<evidence type="ECO:0000256" key="5">
    <source>
        <dbReference type="ARBA" id="ARBA00022826"/>
    </source>
</evidence>
<accession>A0A934R6C3</accession>
<evidence type="ECO:0000256" key="4">
    <source>
        <dbReference type="ARBA" id="ARBA00022692"/>
    </source>
</evidence>
<dbReference type="PRINTS" id="PR00169">
    <property type="entry name" value="KCHANNEL"/>
</dbReference>
<keyword evidence="5" id="KW-0631">Potassium channel</keyword>
<dbReference type="GO" id="GO:0001508">
    <property type="term" value="P:action potential"/>
    <property type="evidence" value="ECO:0007669"/>
    <property type="project" value="TreeGrafter"/>
</dbReference>
<dbReference type="InterPro" id="IPR005821">
    <property type="entry name" value="Ion_trans_dom"/>
</dbReference>
<dbReference type="SUPFAM" id="SSF81324">
    <property type="entry name" value="Voltage-gated potassium channels"/>
    <property type="match status" value="1"/>
</dbReference>
<dbReference type="GO" id="GO:0005249">
    <property type="term" value="F:voltage-gated potassium channel activity"/>
    <property type="evidence" value="ECO:0007669"/>
    <property type="project" value="InterPro"/>
</dbReference>
<keyword evidence="8 13" id="KW-1133">Transmembrane helix</keyword>
<dbReference type="RefSeq" id="WP_200351719.1">
    <property type="nucleotide sequence ID" value="NZ_BAABHZ010000006.1"/>
</dbReference>
<evidence type="ECO:0000256" key="12">
    <source>
        <dbReference type="SAM" id="MobiDB-lite"/>
    </source>
</evidence>
<comment type="caution">
    <text evidence="15">The sequence shown here is derived from an EMBL/GenBank/DDBJ whole genome shotgun (WGS) entry which is preliminary data.</text>
</comment>
<evidence type="ECO:0000256" key="13">
    <source>
        <dbReference type="SAM" id="Phobius"/>
    </source>
</evidence>
<evidence type="ECO:0000256" key="9">
    <source>
        <dbReference type="ARBA" id="ARBA00023065"/>
    </source>
</evidence>
<dbReference type="Gene3D" id="1.10.287.70">
    <property type="match status" value="1"/>
</dbReference>
<dbReference type="Proteomes" id="UP000600139">
    <property type="component" value="Unassembled WGS sequence"/>
</dbReference>
<feature type="compositionally biased region" description="Polar residues" evidence="12">
    <location>
        <begin position="254"/>
        <end position="270"/>
    </location>
</feature>
<dbReference type="Gene3D" id="1.20.120.350">
    <property type="entry name" value="Voltage-gated potassium channels. Chain C"/>
    <property type="match status" value="1"/>
</dbReference>
<evidence type="ECO:0000256" key="11">
    <source>
        <dbReference type="ARBA" id="ARBA00023303"/>
    </source>
</evidence>
<comment type="subcellular location">
    <subcellularLocation>
        <location evidence="1">Membrane</location>
        <topology evidence="1">Multi-pass membrane protein</topology>
    </subcellularLocation>
</comment>
<evidence type="ECO:0000256" key="2">
    <source>
        <dbReference type="ARBA" id="ARBA00022448"/>
    </source>
</evidence>
<feature type="transmembrane region" description="Helical" evidence="13">
    <location>
        <begin position="191"/>
        <end position="216"/>
    </location>
</feature>
<evidence type="ECO:0000259" key="14">
    <source>
        <dbReference type="Pfam" id="PF00520"/>
    </source>
</evidence>
<evidence type="ECO:0000313" key="16">
    <source>
        <dbReference type="Proteomes" id="UP000600139"/>
    </source>
</evidence>
<sequence length="270" mass="30857">MKTATHEEIKENATIFQIFMVVLSVYVLCTLFVESMFTISVEMDGLLDQIDSIICLIFLGDFFHRFYRAPSKTRFLRWGWIDFISSIPTFHLFRGGNAFRIIRIVRILRTFRSGKILLNYLLKNRSRNTFVTVAAFSCMLAMAGSMCILKLEEGNPNSNIKSPSDALWWSIVTITTVGYGDRYPVSDEGRIVAAVLMIAGVGLFGTFTGFIASMFVEPDIKREEDEVQGLTRQIQALREEIRAIDRKITRQNRRMNQQGGKQQADNKPLK</sequence>
<keyword evidence="11" id="KW-0407">Ion channel</keyword>
<keyword evidence="2" id="KW-0813">Transport</keyword>
<evidence type="ECO:0000313" key="15">
    <source>
        <dbReference type="EMBL" id="MBK1816793.1"/>
    </source>
</evidence>
<feature type="domain" description="Ion transport" evidence="14">
    <location>
        <begin position="14"/>
        <end position="217"/>
    </location>
</feature>
<evidence type="ECO:0000256" key="3">
    <source>
        <dbReference type="ARBA" id="ARBA00022538"/>
    </source>
</evidence>
<keyword evidence="10 13" id="KW-0472">Membrane</keyword>
<evidence type="ECO:0000256" key="7">
    <source>
        <dbReference type="ARBA" id="ARBA00022958"/>
    </source>
</evidence>
<dbReference type="InterPro" id="IPR027359">
    <property type="entry name" value="Volt_channel_dom_sf"/>
</dbReference>
<name>A0A934R6C3_9BACT</name>
<keyword evidence="4 13" id="KW-0812">Transmembrane</keyword>
<protein>
    <submittedName>
        <fullName evidence="15">Ion transporter</fullName>
    </submittedName>
</protein>
<dbReference type="Pfam" id="PF00520">
    <property type="entry name" value="Ion_trans"/>
    <property type="match status" value="1"/>
</dbReference>
<evidence type="ECO:0000256" key="10">
    <source>
        <dbReference type="ARBA" id="ARBA00023136"/>
    </source>
</evidence>
<keyword evidence="7" id="KW-0630">Potassium</keyword>
<dbReference type="PANTHER" id="PTHR11537:SF254">
    <property type="entry name" value="POTASSIUM VOLTAGE-GATED CHANNEL PROTEIN SHAB"/>
    <property type="match status" value="1"/>
</dbReference>
<keyword evidence="16" id="KW-1185">Reference proteome</keyword>
<proteinExistence type="predicted"/>
<evidence type="ECO:0000256" key="1">
    <source>
        <dbReference type="ARBA" id="ARBA00004141"/>
    </source>
</evidence>
<feature type="region of interest" description="Disordered" evidence="12">
    <location>
        <begin position="249"/>
        <end position="270"/>
    </location>
</feature>
<evidence type="ECO:0000256" key="8">
    <source>
        <dbReference type="ARBA" id="ARBA00022989"/>
    </source>
</evidence>
<dbReference type="GO" id="GO:0008076">
    <property type="term" value="C:voltage-gated potassium channel complex"/>
    <property type="evidence" value="ECO:0007669"/>
    <property type="project" value="InterPro"/>
</dbReference>
<gene>
    <name evidence="15" type="ORF">JIN84_14300</name>
</gene>
<dbReference type="AlphaFoldDB" id="A0A934R6C3"/>
<evidence type="ECO:0000256" key="6">
    <source>
        <dbReference type="ARBA" id="ARBA00022882"/>
    </source>
</evidence>
<keyword evidence="3" id="KW-0633">Potassium transport</keyword>
<keyword evidence="6" id="KW-0851">Voltage-gated channel</keyword>
<dbReference type="InterPro" id="IPR028325">
    <property type="entry name" value="VG_K_chnl"/>
</dbReference>
<dbReference type="PANTHER" id="PTHR11537">
    <property type="entry name" value="VOLTAGE-GATED POTASSIUM CHANNEL"/>
    <property type="match status" value="1"/>
</dbReference>
<organism evidence="15 16">
    <name type="scientific">Luteolibacter yonseiensis</name>
    <dbReference type="NCBI Taxonomy" id="1144680"/>
    <lineage>
        <taxon>Bacteria</taxon>
        <taxon>Pseudomonadati</taxon>
        <taxon>Verrucomicrobiota</taxon>
        <taxon>Verrucomicrobiia</taxon>
        <taxon>Verrucomicrobiales</taxon>
        <taxon>Verrucomicrobiaceae</taxon>
        <taxon>Luteolibacter</taxon>
    </lineage>
</organism>
<keyword evidence="9" id="KW-0406">Ion transport</keyword>
<dbReference type="EMBL" id="JAENIK010000011">
    <property type="protein sequence ID" value="MBK1816793.1"/>
    <property type="molecule type" value="Genomic_DNA"/>
</dbReference>
<feature type="transmembrane region" description="Helical" evidence="13">
    <location>
        <begin position="12"/>
        <end position="33"/>
    </location>
</feature>
<feature type="transmembrane region" description="Helical" evidence="13">
    <location>
        <begin position="45"/>
        <end position="67"/>
    </location>
</feature>
<reference evidence="15" key="1">
    <citation type="submission" date="2021-01" db="EMBL/GenBank/DDBJ databases">
        <title>Modified the classification status of verrucomicrobia.</title>
        <authorList>
            <person name="Feng X."/>
        </authorList>
    </citation>
    <scope>NUCLEOTIDE SEQUENCE</scope>
    <source>
        <strain evidence="15">JCM 18052</strain>
    </source>
</reference>
<feature type="transmembrane region" description="Helical" evidence="13">
    <location>
        <begin position="130"/>
        <end position="151"/>
    </location>
</feature>